<evidence type="ECO:0000259" key="7">
    <source>
        <dbReference type="PROSITE" id="PS51790"/>
    </source>
</evidence>
<reference evidence="8 9" key="1">
    <citation type="submission" date="2019-10" db="EMBL/GenBank/DDBJ databases">
        <title>Poseidonibacter ostreae sp. nov., isolated from the gut of the Ostrea denselamellosa.</title>
        <authorList>
            <person name="Choi A."/>
        </authorList>
    </citation>
    <scope>NUCLEOTIDE SEQUENCE [LARGE SCALE GENOMIC DNA]</scope>
    <source>
        <strain evidence="8 9">SJOD-M-33</strain>
    </source>
</reference>
<evidence type="ECO:0000256" key="2">
    <source>
        <dbReference type="ARBA" id="ARBA00012499"/>
    </source>
</evidence>
<dbReference type="Proteomes" id="UP000472839">
    <property type="component" value="Unassembled WGS sequence"/>
</dbReference>
<dbReference type="AlphaFoldDB" id="A0A6L4WV69"/>
<dbReference type="GO" id="GO:0046872">
    <property type="term" value="F:metal ion binding"/>
    <property type="evidence" value="ECO:0007669"/>
    <property type="project" value="UniProtKB-KW"/>
</dbReference>
<dbReference type="EC" id="1.8.4.12" evidence="2"/>
<protein>
    <recommendedName>
        <fullName evidence="2">peptide-methionine (R)-S-oxide reductase</fullName>
        <ecNumber evidence="2">1.8.4.12</ecNumber>
    </recommendedName>
</protein>
<dbReference type="InterPro" id="IPR011057">
    <property type="entry name" value="Mss4-like_sf"/>
</dbReference>
<dbReference type="PROSITE" id="PS51790">
    <property type="entry name" value="MSRB"/>
    <property type="match status" value="1"/>
</dbReference>
<dbReference type="GO" id="GO:0030091">
    <property type="term" value="P:protein repair"/>
    <property type="evidence" value="ECO:0007669"/>
    <property type="project" value="InterPro"/>
</dbReference>
<comment type="catalytic activity">
    <reaction evidence="6">
        <text>L-methionyl-[protein] + [thioredoxin]-disulfide + H2O = L-methionyl-(R)-S-oxide-[protein] + [thioredoxin]-dithiol</text>
        <dbReference type="Rhea" id="RHEA:24164"/>
        <dbReference type="Rhea" id="RHEA-COMP:10698"/>
        <dbReference type="Rhea" id="RHEA-COMP:10700"/>
        <dbReference type="Rhea" id="RHEA-COMP:12313"/>
        <dbReference type="Rhea" id="RHEA-COMP:12314"/>
        <dbReference type="ChEBI" id="CHEBI:15377"/>
        <dbReference type="ChEBI" id="CHEBI:16044"/>
        <dbReference type="ChEBI" id="CHEBI:29950"/>
        <dbReference type="ChEBI" id="CHEBI:45764"/>
        <dbReference type="ChEBI" id="CHEBI:50058"/>
        <dbReference type="EC" id="1.8.4.12"/>
    </reaction>
</comment>
<dbReference type="EMBL" id="WFKK01000007">
    <property type="protein sequence ID" value="KAB7890163.1"/>
    <property type="molecule type" value="Genomic_DNA"/>
</dbReference>
<comment type="caution">
    <text evidence="8">The sequence shown here is derived from an EMBL/GenBank/DDBJ whole genome shotgun (WGS) entry which is preliminary data.</text>
</comment>
<dbReference type="InterPro" id="IPR002579">
    <property type="entry name" value="Met_Sox_Rdtase_MsrB_dom"/>
</dbReference>
<evidence type="ECO:0000256" key="5">
    <source>
        <dbReference type="ARBA" id="ARBA00023002"/>
    </source>
</evidence>
<dbReference type="InterPro" id="IPR028427">
    <property type="entry name" value="Met_Sox_Rdtase_MsrB"/>
</dbReference>
<dbReference type="Gene3D" id="2.170.150.20">
    <property type="entry name" value="Peptide methionine sulfoxide reductase"/>
    <property type="match status" value="1"/>
</dbReference>
<evidence type="ECO:0000313" key="8">
    <source>
        <dbReference type="EMBL" id="KAB7890163.1"/>
    </source>
</evidence>
<accession>A0A6L4WV69</accession>
<sequence>MDFNKLTDEEKRVIENKGTERPFSGEYNDFYEEGTFICKKCNTPLYTSKSKFSSGCGWPSFDDNLEDAVKRVPNADGRRIEIVCSNCGGHLGHVFQGEGFTSKNTRHCVNSVSLSFKK</sequence>
<dbReference type="NCBIfam" id="TIGR00357">
    <property type="entry name" value="peptide-methionine (R)-S-oxide reductase MsrB"/>
    <property type="match status" value="1"/>
</dbReference>
<dbReference type="Pfam" id="PF01641">
    <property type="entry name" value="SelR"/>
    <property type="match status" value="1"/>
</dbReference>
<feature type="domain" description="MsrB" evidence="7">
    <location>
        <begin position="1"/>
        <end position="118"/>
    </location>
</feature>
<evidence type="ECO:0000256" key="6">
    <source>
        <dbReference type="ARBA" id="ARBA00048488"/>
    </source>
</evidence>
<dbReference type="GO" id="GO:0033743">
    <property type="term" value="F:peptide-methionine (R)-S-oxide reductase activity"/>
    <property type="evidence" value="ECO:0007669"/>
    <property type="project" value="UniProtKB-EC"/>
</dbReference>
<dbReference type="SUPFAM" id="SSF51316">
    <property type="entry name" value="Mss4-like"/>
    <property type="match status" value="1"/>
</dbReference>
<keyword evidence="4" id="KW-0862">Zinc</keyword>
<dbReference type="PANTHER" id="PTHR46081">
    <property type="entry name" value="PEPTIDE METHIONINE SULFOXIDE REDUCTASE 2"/>
    <property type="match status" value="1"/>
</dbReference>
<evidence type="ECO:0000313" key="9">
    <source>
        <dbReference type="Proteomes" id="UP000472839"/>
    </source>
</evidence>
<dbReference type="PANTHER" id="PTHR46081:SF8">
    <property type="entry name" value="PEPTIDE METHIONINE SULFOXIDE REDUCTASE 2"/>
    <property type="match status" value="1"/>
</dbReference>
<proteinExistence type="predicted"/>
<dbReference type="NCBIfam" id="NF004036">
    <property type="entry name" value="PRK05508.1"/>
    <property type="match status" value="1"/>
</dbReference>
<organism evidence="8 9">
    <name type="scientific">Poseidonibacter ostreae</name>
    <dbReference type="NCBI Taxonomy" id="2654171"/>
    <lineage>
        <taxon>Bacteria</taxon>
        <taxon>Pseudomonadati</taxon>
        <taxon>Campylobacterota</taxon>
        <taxon>Epsilonproteobacteria</taxon>
        <taxon>Campylobacterales</taxon>
        <taxon>Arcobacteraceae</taxon>
        <taxon>Poseidonibacter</taxon>
    </lineage>
</organism>
<keyword evidence="3" id="KW-0479">Metal-binding</keyword>
<name>A0A6L4WV69_9BACT</name>
<evidence type="ECO:0000256" key="1">
    <source>
        <dbReference type="ARBA" id="ARBA00001947"/>
    </source>
</evidence>
<evidence type="ECO:0000256" key="4">
    <source>
        <dbReference type="ARBA" id="ARBA00022833"/>
    </source>
</evidence>
<gene>
    <name evidence="8" type="ORF">GBG19_04095</name>
</gene>
<dbReference type="GO" id="GO:0006979">
    <property type="term" value="P:response to oxidative stress"/>
    <property type="evidence" value="ECO:0007669"/>
    <property type="project" value="InterPro"/>
</dbReference>
<keyword evidence="5 8" id="KW-0560">Oxidoreductase</keyword>
<evidence type="ECO:0000256" key="3">
    <source>
        <dbReference type="ARBA" id="ARBA00022723"/>
    </source>
</evidence>
<comment type="cofactor">
    <cofactor evidence="1">
        <name>Zn(2+)</name>
        <dbReference type="ChEBI" id="CHEBI:29105"/>
    </cofactor>
</comment>
<dbReference type="RefSeq" id="WP_152279630.1">
    <property type="nucleotide sequence ID" value="NZ_WFKK01000007.1"/>
</dbReference>